<feature type="compositionally biased region" description="Low complexity" evidence="1">
    <location>
        <begin position="138"/>
        <end position="147"/>
    </location>
</feature>
<dbReference type="Proteomes" id="UP000011910">
    <property type="component" value="Unassembled WGS sequence"/>
</dbReference>
<comment type="caution">
    <text evidence="2">The sequence shown here is derived from an EMBL/GenBank/DDBJ whole genome shotgun (WGS) entry which is preliminary data.</text>
</comment>
<reference evidence="2 3" key="1">
    <citation type="journal article" date="2013" name="Genome Announc.">
        <title>Draft Genome Sequence of Cesiribacter andamanensis Strain AMV16T, Isolated from a Soil Sample from a Mud Volcano in the Andaman Islands, India.</title>
        <authorList>
            <person name="Shivaji S."/>
            <person name="Ara S."/>
            <person name="Begum Z."/>
            <person name="Srinivas T.N."/>
            <person name="Singh A."/>
            <person name="Kumar Pinnaka A."/>
        </authorList>
    </citation>
    <scope>NUCLEOTIDE SEQUENCE [LARGE SCALE GENOMIC DNA]</scope>
    <source>
        <strain evidence="2 3">AMV16</strain>
    </source>
</reference>
<feature type="compositionally biased region" description="Low complexity" evidence="1">
    <location>
        <begin position="13"/>
        <end position="26"/>
    </location>
</feature>
<organism evidence="2 3">
    <name type="scientific">Cesiribacter andamanensis AMV16</name>
    <dbReference type="NCBI Taxonomy" id="1279009"/>
    <lineage>
        <taxon>Bacteria</taxon>
        <taxon>Pseudomonadati</taxon>
        <taxon>Bacteroidota</taxon>
        <taxon>Cytophagia</taxon>
        <taxon>Cytophagales</taxon>
        <taxon>Cesiribacteraceae</taxon>
        <taxon>Cesiribacter</taxon>
    </lineage>
</organism>
<keyword evidence="3" id="KW-1185">Reference proteome</keyword>
<evidence type="ECO:0000313" key="3">
    <source>
        <dbReference type="Proteomes" id="UP000011910"/>
    </source>
</evidence>
<gene>
    <name evidence="2" type="ORF">ADICEAN_03648</name>
</gene>
<accession>M7N1Q1</accession>
<proteinExistence type="predicted"/>
<protein>
    <submittedName>
        <fullName evidence="2">Uncharacterized protein</fullName>
    </submittedName>
</protein>
<dbReference type="eggNOG" id="ENOG502ZTH5">
    <property type="taxonomic scope" value="Bacteria"/>
</dbReference>
<feature type="region of interest" description="Disordered" evidence="1">
    <location>
        <begin position="1"/>
        <end position="68"/>
    </location>
</feature>
<name>M7N1Q1_9BACT</name>
<evidence type="ECO:0000256" key="1">
    <source>
        <dbReference type="SAM" id="MobiDB-lite"/>
    </source>
</evidence>
<sequence length="184" mass="19731">MLSCRRRAARKMSTSTPAEPSAAAPAVSQGSQSGARKAPTPRLPAISSSATPRLAPELMPSTKGPARGLRNRVCICRPATASPLPAATAVRALGRRKSSTMVCHIERSADALPPSMRKREEKGMCTAPRLRSARKSSSRPSTSSSRRQIQPWGIQRRGGADCIWGVNLRIPGRRAKPYSCGSCW</sequence>
<dbReference type="EMBL" id="AODQ01000134">
    <property type="protein sequence ID" value="EMR01217.1"/>
    <property type="molecule type" value="Genomic_DNA"/>
</dbReference>
<feature type="region of interest" description="Disordered" evidence="1">
    <location>
        <begin position="116"/>
        <end position="151"/>
    </location>
</feature>
<dbReference type="AlphaFoldDB" id="M7N1Q1"/>
<evidence type="ECO:0000313" key="2">
    <source>
        <dbReference type="EMBL" id="EMR01217.1"/>
    </source>
</evidence>
<feature type="compositionally biased region" description="Basic residues" evidence="1">
    <location>
        <begin position="1"/>
        <end position="10"/>
    </location>
</feature>